<dbReference type="InterPro" id="IPR029261">
    <property type="entry name" value="Transposase_Znf"/>
</dbReference>
<reference evidence="4 5" key="1">
    <citation type="submission" date="2016-10" db="EMBL/GenBank/DDBJ databases">
        <title>Complete genome of the TMA-utilizing, human hosted archaeon Methanomethylophilus alvus Gen. nov, sp. nov., strain Mx-05, derived from a pure culture.</title>
        <authorList>
            <person name="Brugere J.-F."/>
            <person name="Ben Hania W."/>
            <person name="Chaudhary P.P."/>
            <person name="Gaci N."/>
            <person name="Borrel G."/>
            <person name="Cao Van Tuat L."/>
            <person name="Fardeau M.-L."/>
            <person name="Harris H.M.B."/>
            <person name="O'Toole P.W."/>
            <person name="Ollivier B."/>
        </authorList>
    </citation>
    <scope>NUCLEOTIDE SEQUENCE [LARGE SCALE GENOMIC DNA]</scope>
    <source>
        <strain evidence="4 5">Mx-05</strain>
    </source>
</reference>
<name>A0A3G3IGJ8_9ARCH</name>
<evidence type="ECO:0000259" key="3">
    <source>
        <dbReference type="Pfam" id="PF14690"/>
    </source>
</evidence>
<protein>
    <recommendedName>
        <fullName evidence="6">ISL3 family transposase</fullName>
    </recommendedName>
</protein>
<evidence type="ECO:0008006" key="6">
    <source>
        <dbReference type="Google" id="ProtNLM"/>
    </source>
</evidence>
<evidence type="ECO:0000259" key="2">
    <source>
        <dbReference type="Pfam" id="PF13542"/>
    </source>
</evidence>
<dbReference type="AlphaFoldDB" id="A0A3G3IGJ8"/>
<feature type="domain" description="Transposase IS204/IS1001/IS1096/IS1165 DDE" evidence="1">
    <location>
        <begin position="164"/>
        <end position="403"/>
    </location>
</feature>
<dbReference type="InterPro" id="IPR047951">
    <property type="entry name" value="Transpos_ISL3"/>
</dbReference>
<dbReference type="InterPro" id="IPR032877">
    <property type="entry name" value="Transposase_HTH"/>
</dbReference>
<feature type="domain" description="Transposase IS204/IS1001/IS1096/IS1165 helix-turn-helix" evidence="2">
    <location>
        <begin position="97"/>
        <end position="147"/>
    </location>
</feature>
<accession>A0A3G3IGJ8</accession>
<proteinExistence type="predicted"/>
<feature type="domain" description="Transposase IS204/IS1001/IS1096/IS1165 zinc-finger" evidence="3">
    <location>
        <begin position="48"/>
        <end position="91"/>
    </location>
</feature>
<sequence>MYFAEQECGEAVHKALHLSDPWKAFSMNIDDTETRVDIRIRSKGKVEHICPDCGCSCEGYDKRERTWQHMDFFDMECHLHCAVPRMECPKCGKVMLVDVPWAQENSGFTLLFEAKGVELMKEMPVNATGRYLGVTDKRLWRVLDKHVEERMKHQDLSELDRFYVDETSCRRGHRYVSIFVDEDHNIIFVTNGNDASSVARFREHLEAHEGKASNVKFICCDMGKGFLSGIKNEFPGAVVTYDRYHVIQHMSLAVDRARRHEWNVLREGGRLKDATKLKGQRFVLLRNVENLSPSQKERVDWILESHKEIGIVYGLKESLRDTWDYDSGYGAANHLLDWLITAERTGISALRDIIKVVDNHFSEILNWFRSKMNNGVMEGMNSVIQAVKRRARGYRDWRNLRTMCYLRGSGLC</sequence>
<dbReference type="Pfam" id="PF13542">
    <property type="entry name" value="HTH_Tnp_ISL3"/>
    <property type="match status" value="1"/>
</dbReference>
<evidence type="ECO:0000313" key="5">
    <source>
        <dbReference type="Proteomes" id="UP000273278"/>
    </source>
</evidence>
<dbReference type="PANTHER" id="PTHR33498:SF1">
    <property type="entry name" value="TRANSPOSASE FOR INSERTION SEQUENCE ELEMENT IS1557"/>
    <property type="match status" value="1"/>
</dbReference>
<dbReference type="Pfam" id="PF14690">
    <property type="entry name" value="Zn_ribbon_ISL3"/>
    <property type="match status" value="1"/>
</dbReference>
<dbReference type="EMBL" id="CP017686">
    <property type="protein sequence ID" value="AYQ54955.1"/>
    <property type="molecule type" value="Genomic_DNA"/>
</dbReference>
<organism evidence="4 5">
    <name type="scientific">Methanomethylophilus alvi</name>
    <dbReference type="NCBI Taxonomy" id="1291540"/>
    <lineage>
        <taxon>Archaea</taxon>
        <taxon>Methanobacteriati</taxon>
        <taxon>Thermoplasmatota</taxon>
        <taxon>Thermoplasmata</taxon>
        <taxon>Methanomassiliicoccales</taxon>
        <taxon>Methanomethylophilaceae</taxon>
        <taxon>Methanomethylophilus</taxon>
    </lineage>
</organism>
<evidence type="ECO:0000259" key="1">
    <source>
        <dbReference type="Pfam" id="PF01610"/>
    </source>
</evidence>
<dbReference type="InterPro" id="IPR002560">
    <property type="entry name" value="Transposase_DDE"/>
</dbReference>
<evidence type="ECO:0000313" key="4">
    <source>
        <dbReference type="EMBL" id="AYQ54955.1"/>
    </source>
</evidence>
<dbReference type="Pfam" id="PF01610">
    <property type="entry name" value="DDE_Tnp_ISL3"/>
    <property type="match status" value="1"/>
</dbReference>
<dbReference type="NCBIfam" id="NF033550">
    <property type="entry name" value="transpos_ISL3"/>
    <property type="match status" value="1"/>
</dbReference>
<dbReference type="PANTHER" id="PTHR33498">
    <property type="entry name" value="TRANSPOSASE FOR INSERTION SEQUENCE ELEMENT IS1557"/>
    <property type="match status" value="1"/>
</dbReference>
<dbReference type="Proteomes" id="UP000273278">
    <property type="component" value="Chromosome"/>
</dbReference>
<gene>
    <name evidence="4" type="ORF">BKD89_03930</name>
</gene>